<reference evidence="1" key="1">
    <citation type="journal article" date="2021" name="Proc. Natl. Acad. Sci. U.S.A.">
        <title>A Catalog of Tens of Thousands of Viruses from Human Metagenomes Reveals Hidden Associations with Chronic Diseases.</title>
        <authorList>
            <person name="Tisza M.J."/>
            <person name="Buck C.B."/>
        </authorList>
    </citation>
    <scope>NUCLEOTIDE SEQUENCE</scope>
    <source>
        <strain evidence="1">CtSqC25</strain>
    </source>
</reference>
<evidence type="ECO:0000313" key="1">
    <source>
        <dbReference type="EMBL" id="DAD65271.1"/>
    </source>
</evidence>
<organism evidence="1">
    <name type="scientific">Siphoviridae sp. ctSqC25</name>
    <dbReference type="NCBI Taxonomy" id="2823582"/>
    <lineage>
        <taxon>Viruses</taxon>
        <taxon>Duplodnaviria</taxon>
        <taxon>Heunggongvirae</taxon>
        <taxon>Uroviricota</taxon>
        <taxon>Caudoviricetes</taxon>
    </lineage>
</organism>
<dbReference type="EMBL" id="BK014639">
    <property type="protein sequence ID" value="DAD65271.1"/>
    <property type="molecule type" value="Genomic_DNA"/>
</dbReference>
<accession>A0A8S5L690</accession>
<protein>
    <submittedName>
        <fullName evidence="1">Uncharacterized protein</fullName>
    </submittedName>
</protein>
<proteinExistence type="predicted"/>
<sequence>MIMTSIRKIRKAYKCKNGIKTIRVHFKSKSDFTPTMCKMLRKSTTELLRKNI</sequence>
<name>A0A8S5L690_9CAUD</name>